<dbReference type="InterPro" id="IPR036179">
    <property type="entry name" value="Ig-like_dom_sf"/>
</dbReference>
<organism evidence="1">
    <name type="scientific">Condorpox virus</name>
    <dbReference type="NCBI Taxonomy" id="3049970"/>
    <lineage>
        <taxon>Viruses</taxon>
        <taxon>Varidnaviria</taxon>
        <taxon>Bamfordvirae</taxon>
        <taxon>Nucleocytoviricota</taxon>
        <taxon>Pokkesviricetes</taxon>
        <taxon>Chitovirales</taxon>
        <taxon>Poxviridae</taxon>
        <taxon>Chordopoxvirinae</taxon>
        <taxon>Avipoxvirus</taxon>
    </lineage>
</organism>
<name>A0AAT9UQ11_9POXV</name>
<dbReference type="SUPFAM" id="SSF48726">
    <property type="entry name" value="Immunoglobulin"/>
    <property type="match status" value="1"/>
</dbReference>
<accession>A0AAT9UQ11</accession>
<evidence type="ECO:0000313" key="1">
    <source>
        <dbReference type="EMBL" id="WHV01438.1"/>
    </source>
</evidence>
<proteinExistence type="predicted"/>
<sequence>MKFIFSIILKRILASLIIYSVCVSSKNIFLRSEEEEELSPTCSLPSFTMADRVVVLRGNDMTPVKEISINNRGKDNCYCGNQITEYSMSESNITLSEEGDYTCVFYLNDTVSHKHEVLVRKAPVITGTFLEFNEKYTDICCKVKNMMYKNKVKVFFLTGGVTIEGNYVGKKEDNNDSSSTIFYLRTDPRHINTTSEILCKVEYFGAVVSLAVNLSEISTRVTPINQSNLLTNEEEEDPYIVYRRRTFHNRTLPGKRVEIDCFFSTCGNESISSITWYDTNYPYKPLIGTVKSKDNVEIDFNKEDDYSIVGYDGMLRSTLVIPKAHINNAQCYEAVASMGNFTQKCRYCLLVADQAFFKWYTTRNNETVIICYMASYVTPIILWKVNGVVFSSVKVNDDILFIEGEICRKCGGSSIVIRDNYSKHATKRPSCINLTGQNYAREYPIDYEKYRKNKINKLEHYRVLTNLVDLEGKVFF</sequence>
<reference evidence="1" key="1">
    <citation type="submission" date="2023-04" db="EMBL/GenBank/DDBJ databases">
        <title>Genomic characterization of avipoxvirus isolates from Andean condor (Vultur gryphus).</title>
        <authorList>
            <person name="Butt S.L."/>
            <person name="Do Nascimento G.M."/>
            <person name="Tripathy D.N."/>
            <person name="Diel D.G."/>
        </authorList>
    </citation>
    <scope>NUCLEOTIDE SEQUENCE</scope>
    <source>
        <strain evidence="1">CDPV99</strain>
    </source>
</reference>
<protein>
    <submittedName>
        <fullName evidence="1">Immunoglobulin-like domain protein</fullName>
    </submittedName>
</protein>
<dbReference type="EMBL" id="OQ865376">
    <property type="protein sequence ID" value="WHV01438.1"/>
    <property type="molecule type" value="Genomic_DNA"/>
</dbReference>
<gene>
    <name evidence="1" type="ORF">CDPV99-322</name>
</gene>